<name>D9QPJ0_ACEAZ</name>
<dbReference type="EMBL" id="CP002105">
    <property type="protein sequence ID" value="ADL12431.1"/>
    <property type="molecule type" value="Genomic_DNA"/>
</dbReference>
<dbReference type="EC" id="4.1.1.23" evidence="7"/>
<evidence type="ECO:0000256" key="5">
    <source>
        <dbReference type="ARBA" id="ARBA00023239"/>
    </source>
</evidence>
<dbReference type="RefSeq" id="WP_013277877.1">
    <property type="nucleotide sequence ID" value="NC_014378.1"/>
</dbReference>
<dbReference type="UniPathway" id="UPA00070">
    <property type="reaction ID" value="UER00120"/>
</dbReference>
<comment type="pathway">
    <text evidence="1 7">Pyrimidine metabolism; UMP biosynthesis via de novo pathway; UMP from orotate: step 2/2.</text>
</comment>
<dbReference type="AlphaFoldDB" id="D9QPJ0"/>
<dbReference type="Pfam" id="PF00215">
    <property type="entry name" value="OMPdecase"/>
    <property type="match status" value="1"/>
</dbReference>
<protein>
    <recommendedName>
        <fullName evidence="7">Orotidine 5'-phosphate decarboxylase</fullName>
        <ecNumber evidence="7">4.1.1.23</ecNumber>
    </recommendedName>
    <alternativeName>
        <fullName evidence="7">OMP decarboxylase</fullName>
        <shortName evidence="7">OMPDCase</shortName>
        <shortName evidence="7">OMPdecase</shortName>
    </alternativeName>
</protein>
<dbReference type="HAMAP" id="MF_01215">
    <property type="entry name" value="OMPdecase_type2"/>
    <property type="match status" value="1"/>
</dbReference>
<evidence type="ECO:0000256" key="3">
    <source>
        <dbReference type="ARBA" id="ARBA00022793"/>
    </source>
</evidence>
<dbReference type="STRING" id="574087.Acear_0897"/>
<keyword evidence="4 7" id="KW-0665">Pyrimidine biosynthesis</keyword>
<evidence type="ECO:0000256" key="4">
    <source>
        <dbReference type="ARBA" id="ARBA00022975"/>
    </source>
</evidence>
<comment type="similarity">
    <text evidence="2 7">Belongs to the OMP decarboxylase family. Type 2 subfamily.</text>
</comment>
<dbReference type="GO" id="GO:0044205">
    <property type="term" value="P:'de novo' UMP biosynthetic process"/>
    <property type="evidence" value="ECO:0007669"/>
    <property type="project" value="UniProtKB-UniRule"/>
</dbReference>
<keyword evidence="3 7" id="KW-0210">Decarboxylase</keyword>
<dbReference type="NCBIfam" id="TIGR02127">
    <property type="entry name" value="pyrF_sub2"/>
    <property type="match status" value="1"/>
</dbReference>
<evidence type="ECO:0000313" key="10">
    <source>
        <dbReference type="Proteomes" id="UP000001661"/>
    </source>
</evidence>
<gene>
    <name evidence="7" type="primary">pyrF</name>
    <name evidence="9" type="ordered locus">Acear_0897</name>
</gene>
<reference evidence="9 10" key="1">
    <citation type="journal article" date="2010" name="Stand. Genomic Sci.">
        <title>Complete genome sequence of Acetohalobium arabaticum type strain (Z-7288).</title>
        <authorList>
            <person name="Sikorski J."/>
            <person name="Lapidus A."/>
            <person name="Chertkov O."/>
            <person name="Lucas S."/>
            <person name="Copeland A."/>
            <person name="Glavina Del Rio T."/>
            <person name="Nolan M."/>
            <person name="Tice H."/>
            <person name="Cheng J.F."/>
            <person name="Han C."/>
            <person name="Brambilla E."/>
            <person name="Pitluck S."/>
            <person name="Liolios K."/>
            <person name="Ivanova N."/>
            <person name="Mavromatis K."/>
            <person name="Mikhailova N."/>
            <person name="Pati A."/>
            <person name="Bruce D."/>
            <person name="Detter C."/>
            <person name="Tapia R."/>
            <person name="Goodwin L."/>
            <person name="Chen A."/>
            <person name="Palaniappan K."/>
            <person name="Land M."/>
            <person name="Hauser L."/>
            <person name="Chang Y.J."/>
            <person name="Jeffries C.D."/>
            <person name="Rohde M."/>
            <person name="Goker M."/>
            <person name="Spring S."/>
            <person name="Woyke T."/>
            <person name="Bristow J."/>
            <person name="Eisen J.A."/>
            <person name="Markowitz V."/>
            <person name="Hugenholtz P."/>
            <person name="Kyrpides N.C."/>
            <person name="Klenk H.P."/>
        </authorList>
    </citation>
    <scope>NUCLEOTIDE SEQUENCE [LARGE SCALE GENOMIC DNA]</scope>
    <source>
        <strain evidence="10">ATCC 49924 / DSM 5501 / Z-7288</strain>
    </source>
</reference>
<feature type="domain" description="Orotidine 5'-phosphate decarboxylase" evidence="8">
    <location>
        <begin position="18"/>
        <end position="285"/>
    </location>
</feature>
<dbReference type="InterPro" id="IPR011995">
    <property type="entry name" value="OMPdecase_type-2"/>
</dbReference>
<proteinExistence type="inferred from homology"/>
<evidence type="ECO:0000256" key="1">
    <source>
        <dbReference type="ARBA" id="ARBA00004861"/>
    </source>
</evidence>
<accession>D9QPJ0</accession>
<sequence length="318" mass="34965">MSNFTTRLKAKIEEKKSFVCVGLDPRLNRIPEQIKEEIVAEYGKTKEAVGKIFLEFNQGIIDAVADYAAAVKPQIAFYEQYGHQGIKAYEETIEYAKKKDLLVIGDAKRNDIGSTAKAYADGHLGEVDFWEEAEVGYGADALTVNGYLGSDGIDPFVEACNQQGKGIFVLVRTSNPSAGELQDLEADNKRIYEVMAELVNDWGEDIKDEDGFSAVGAVIGATYPEEAEELREIMGNAYFLVPGYGAQGAGAKEVVPSFKDGGYGAIVNSARGIIFAYQREPWKDRFSADEYQEAAQAAVEYMREDINTALNEAGKLPW</sequence>
<evidence type="ECO:0000256" key="7">
    <source>
        <dbReference type="HAMAP-Rule" id="MF_01215"/>
    </source>
</evidence>
<dbReference type="Proteomes" id="UP000001661">
    <property type="component" value="Chromosome"/>
</dbReference>
<evidence type="ECO:0000313" key="9">
    <source>
        <dbReference type="EMBL" id="ADL12431.1"/>
    </source>
</evidence>
<dbReference type="PROSITE" id="PS00156">
    <property type="entry name" value="OMPDECASE"/>
    <property type="match status" value="1"/>
</dbReference>
<dbReference type="GO" id="GO:0004590">
    <property type="term" value="F:orotidine-5'-phosphate decarboxylase activity"/>
    <property type="evidence" value="ECO:0007669"/>
    <property type="project" value="UniProtKB-UniRule"/>
</dbReference>
<organism evidence="9 10">
    <name type="scientific">Acetohalobium arabaticum (strain ATCC 49924 / DSM 5501 / Z-7288)</name>
    <dbReference type="NCBI Taxonomy" id="574087"/>
    <lineage>
        <taxon>Bacteria</taxon>
        <taxon>Bacillati</taxon>
        <taxon>Bacillota</taxon>
        <taxon>Clostridia</taxon>
        <taxon>Halanaerobiales</taxon>
        <taxon>Halobacteroidaceae</taxon>
        <taxon>Acetohalobium</taxon>
    </lineage>
</organism>
<dbReference type="PANTHER" id="PTHR43375:SF1">
    <property type="entry name" value="OROTIDINE 5'-PHOSPHATE DECARBOXYLASE"/>
    <property type="match status" value="1"/>
</dbReference>
<evidence type="ECO:0000259" key="8">
    <source>
        <dbReference type="SMART" id="SM00934"/>
    </source>
</evidence>
<evidence type="ECO:0000256" key="6">
    <source>
        <dbReference type="ARBA" id="ARBA00049157"/>
    </source>
</evidence>
<feature type="active site" description="Proton donor" evidence="7">
    <location>
        <position position="108"/>
    </location>
</feature>
<evidence type="ECO:0000256" key="2">
    <source>
        <dbReference type="ARBA" id="ARBA00008847"/>
    </source>
</evidence>
<dbReference type="SMART" id="SM00934">
    <property type="entry name" value="OMPdecase"/>
    <property type="match status" value="1"/>
</dbReference>
<dbReference type="SUPFAM" id="SSF51366">
    <property type="entry name" value="Ribulose-phoshate binding barrel"/>
    <property type="match status" value="1"/>
</dbReference>
<keyword evidence="5 7" id="KW-0456">Lyase</keyword>
<dbReference type="HOGENOM" id="CLU_060704_1_1_9"/>
<dbReference type="InterPro" id="IPR001754">
    <property type="entry name" value="OMPdeCOase_dom"/>
</dbReference>
<dbReference type="PANTHER" id="PTHR43375">
    <property type="entry name" value="OROTIDINE 5'-PHOSPHATE DECARBOXYLASE"/>
    <property type="match status" value="1"/>
</dbReference>
<dbReference type="CDD" id="cd04725">
    <property type="entry name" value="OMP_decarboxylase_like"/>
    <property type="match status" value="1"/>
</dbReference>
<dbReference type="Gene3D" id="3.20.20.70">
    <property type="entry name" value="Aldolase class I"/>
    <property type="match status" value="1"/>
</dbReference>
<dbReference type="FunFam" id="3.20.20.70:FF:000246">
    <property type="entry name" value="Orotidine 5'-phosphate decarboxylase"/>
    <property type="match status" value="1"/>
</dbReference>
<dbReference type="InterPro" id="IPR013785">
    <property type="entry name" value="Aldolase_TIM"/>
</dbReference>
<comment type="catalytic activity">
    <reaction evidence="6 7">
        <text>orotidine 5'-phosphate + H(+) = UMP + CO2</text>
        <dbReference type="Rhea" id="RHEA:11596"/>
        <dbReference type="ChEBI" id="CHEBI:15378"/>
        <dbReference type="ChEBI" id="CHEBI:16526"/>
        <dbReference type="ChEBI" id="CHEBI:57538"/>
        <dbReference type="ChEBI" id="CHEBI:57865"/>
        <dbReference type="EC" id="4.1.1.23"/>
    </reaction>
</comment>
<dbReference type="eggNOG" id="COG0284">
    <property type="taxonomic scope" value="Bacteria"/>
</dbReference>
<keyword evidence="10" id="KW-1185">Reference proteome</keyword>
<dbReference type="KEGG" id="aar:Acear_0897"/>
<dbReference type="InterPro" id="IPR018089">
    <property type="entry name" value="OMPdecase_AS"/>
</dbReference>
<dbReference type="OrthoDB" id="9808470at2"/>
<dbReference type="GO" id="GO:0006207">
    <property type="term" value="P:'de novo' pyrimidine nucleobase biosynthetic process"/>
    <property type="evidence" value="ECO:0007669"/>
    <property type="project" value="InterPro"/>
</dbReference>
<dbReference type="InterPro" id="IPR011060">
    <property type="entry name" value="RibuloseP-bd_barrel"/>
</dbReference>